<dbReference type="CDD" id="cd05829">
    <property type="entry name" value="Sortase_F"/>
    <property type="match status" value="1"/>
</dbReference>
<feature type="chain" id="PRO_5028857196" evidence="3">
    <location>
        <begin position="19"/>
        <end position="233"/>
    </location>
</feature>
<keyword evidence="3" id="KW-0732">Signal</keyword>
<feature type="signal peptide" evidence="3">
    <location>
        <begin position="1"/>
        <end position="18"/>
    </location>
</feature>
<dbReference type="EMBL" id="WODA01000007">
    <property type="protein sequence ID" value="MUN06567.1"/>
    <property type="molecule type" value="Genomic_DNA"/>
</dbReference>
<proteinExistence type="predicted"/>
<dbReference type="InterPro" id="IPR005754">
    <property type="entry name" value="Sortase"/>
</dbReference>
<keyword evidence="5" id="KW-1185">Reference proteome</keyword>
<evidence type="ECO:0000256" key="1">
    <source>
        <dbReference type="ARBA" id="ARBA00022801"/>
    </source>
</evidence>
<feature type="region of interest" description="Disordered" evidence="2">
    <location>
        <begin position="38"/>
        <end position="68"/>
    </location>
</feature>
<protein>
    <submittedName>
        <fullName evidence="4">Sortase</fullName>
    </submittedName>
</protein>
<evidence type="ECO:0000256" key="3">
    <source>
        <dbReference type="SAM" id="SignalP"/>
    </source>
</evidence>
<dbReference type="InterPro" id="IPR042001">
    <property type="entry name" value="Sortase_F"/>
</dbReference>
<dbReference type="PROSITE" id="PS51257">
    <property type="entry name" value="PROKAR_LIPOPROTEIN"/>
    <property type="match status" value="1"/>
</dbReference>
<comment type="caution">
    <text evidence="4">The sequence shown here is derived from an EMBL/GenBank/DDBJ whole genome shotgun (WGS) entry which is preliminary data.</text>
</comment>
<dbReference type="GO" id="GO:0016787">
    <property type="term" value="F:hydrolase activity"/>
    <property type="evidence" value="ECO:0007669"/>
    <property type="project" value="UniProtKB-KW"/>
</dbReference>
<name>A0A7C9HGS5_9MICO</name>
<evidence type="ECO:0000256" key="2">
    <source>
        <dbReference type="SAM" id="MobiDB-lite"/>
    </source>
</evidence>
<reference evidence="4 5" key="1">
    <citation type="submission" date="2019-11" db="EMBL/GenBank/DDBJ databases">
        <title>Agromyces kandeliae sp. nov., isolated from mangrove soil.</title>
        <authorList>
            <person name="Wang R."/>
        </authorList>
    </citation>
    <scope>NUCLEOTIDE SEQUENCE [LARGE SCALE GENOMIC DNA]</scope>
    <source>
        <strain evidence="4 5">JCM 11431</strain>
    </source>
</reference>
<dbReference type="OrthoDB" id="525039at2"/>
<evidence type="ECO:0000313" key="5">
    <source>
        <dbReference type="Proteomes" id="UP000480122"/>
    </source>
</evidence>
<accession>A0A7C9HGS5</accession>
<dbReference type="Proteomes" id="UP000480122">
    <property type="component" value="Unassembled WGS sequence"/>
</dbReference>
<dbReference type="RefSeq" id="WP_155841293.1">
    <property type="nucleotide sequence ID" value="NZ_BAAAIA010000007.1"/>
</dbReference>
<dbReference type="Pfam" id="PF04203">
    <property type="entry name" value="Sortase"/>
    <property type="match status" value="1"/>
</dbReference>
<gene>
    <name evidence="4" type="ORF">GLX25_05470</name>
</gene>
<evidence type="ECO:0000313" key="4">
    <source>
        <dbReference type="EMBL" id="MUN06567.1"/>
    </source>
</evidence>
<sequence length="233" mass="23721">MRGKAVAAGVFGSPVAAAAVLALLVGCAVAPDGRDGPDLAASSTAAPDPTPSEASGARPAAAAPPVAVPDIPRRSASLEANRAAAPPPPVRIEVPDLGIDMRIDPVGLDADGNMGLFDDPAVAAWYRWGPAPGSDAGSTVVAAHVDSLEYRVLPFARLKDAAPGTAVFVTDAAGTRHAYAVESLQVTEKAAVDWDAAFDRSGAPRLTLVTCGGAFDYEARRYLSNLVVTATPR</sequence>
<dbReference type="SUPFAM" id="SSF63817">
    <property type="entry name" value="Sortase"/>
    <property type="match status" value="1"/>
</dbReference>
<organism evidence="4 5">
    <name type="scientific">Agromyces luteolus</name>
    <dbReference type="NCBI Taxonomy" id="88373"/>
    <lineage>
        <taxon>Bacteria</taxon>
        <taxon>Bacillati</taxon>
        <taxon>Actinomycetota</taxon>
        <taxon>Actinomycetes</taxon>
        <taxon>Micrococcales</taxon>
        <taxon>Microbacteriaceae</taxon>
        <taxon>Agromyces</taxon>
    </lineage>
</organism>
<dbReference type="Gene3D" id="2.40.260.10">
    <property type="entry name" value="Sortase"/>
    <property type="match status" value="1"/>
</dbReference>
<keyword evidence="1" id="KW-0378">Hydrolase</keyword>
<dbReference type="InterPro" id="IPR023365">
    <property type="entry name" value="Sortase_dom-sf"/>
</dbReference>
<dbReference type="AlphaFoldDB" id="A0A7C9HGS5"/>